<protein>
    <submittedName>
        <fullName evidence="1">Uncharacterized protein</fullName>
    </submittedName>
</protein>
<dbReference type="EMBL" id="LAZR01001503">
    <property type="protein sequence ID" value="KKN43582.1"/>
    <property type="molecule type" value="Genomic_DNA"/>
</dbReference>
<organism evidence="1">
    <name type="scientific">marine sediment metagenome</name>
    <dbReference type="NCBI Taxonomy" id="412755"/>
    <lineage>
        <taxon>unclassified sequences</taxon>
        <taxon>metagenomes</taxon>
        <taxon>ecological metagenomes</taxon>
    </lineage>
</organism>
<gene>
    <name evidence="1" type="ORF">LCGC14_0701820</name>
</gene>
<comment type="caution">
    <text evidence="1">The sequence shown here is derived from an EMBL/GenBank/DDBJ whole genome shotgun (WGS) entry which is preliminary data.</text>
</comment>
<evidence type="ECO:0000313" key="1">
    <source>
        <dbReference type="EMBL" id="KKN43582.1"/>
    </source>
</evidence>
<reference evidence="1" key="1">
    <citation type="journal article" date="2015" name="Nature">
        <title>Complex archaea that bridge the gap between prokaryotes and eukaryotes.</title>
        <authorList>
            <person name="Spang A."/>
            <person name="Saw J.H."/>
            <person name="Jorgensen S.L."/>
            <person name="Zaremba-Niedzwiedzka K."/>
            <person name="Martijn J."/>
            <person name="Lind A.E."/>
            <person name="van Eijk R."/>
            <person name="Schleper C."/>
            <person name="Guy L."/>
            <person name="Ettema T.J."/>
        </authorList>
    </citation>
    <scope>NUCLEOTIDE SEQUENCE</scope>
</reference>
<accession>A0A0F9R304</accession>
<dbReference type="AlphaFoldDB" id="A0A0F9R304"/>
<name>A0A0F9R304_9ZZZZ</name>
<sequence>MIDSVGEIRKHLENGYMIKQISYHQSNSIQISLILARAEEKIKYMTTVINDNLISFLNSIILGAKIWKGGFTNTKIRISGNKFTNLISITYIWKLESYNQTTAFNFIIDFNTENHRKFVFIDLRNKIEVFINKELKFGGIITTVKPHRSIRNRYYIKCEDYSCIFGTEYIIANVGFNKGFFMDTAIFFLDLSNSEAFYSADSIKGIHLDKRKFEIIIPLKGIEITRNFQIGDCLISPKLPEIDKIKKNEAFSSHKTFARLNLSRSKFSEVYKDGINLIENVINFLNYMGLQKIVQRCQKDH</sequence>
<proteinExistence type="predicted"/>